<dbReference type="GO" id="GO:0045444">
    <property type="term" value="P:fat cell differentiation"/>
    <property type="evidence" value="ECO:0007669"/>
    <property type="project" value="TreeGrafter"/>
</dbReference>
<protein>
    <submittedName>
        <fullName evidence="15">AGRF5 protein</fullName>
    </submittedName>
</protein>
<dbReference type="SUPFAM" id="SSF48726">
    <property type="entry name" value="Immunoglobulin"/>
    <property type="match status" value="2"/>
</dbReference>
<evidence type="ECO:0000256" key="2">
    <source>
        <dbReference type="ARBA" id="ARBA00007343"/>
    </source>
</evidence>
<comment type="similarity">
    <text evidence="2">Belongs to the G-protein coupled receptor 2 family. Adhesion G-protein coupled receptor (ADGR) subfamily.</text>
</comment>
<dbReference type="InterPro" id="IPR008078">
    <property type="entry name" value="GPCR_2_Ig-hepta-like_rcpt"/>
</dbReference>
<dbReference type="Pfam" id="PF25387">
    <property type="entry name" value="ADGRF3_N"/>
    <property type="match status" value="1"/>
</dbReference>
<feature type="transmembrane region" description="Helical" evidence="10">
    <location>
        <begin position="1077"/>
        <end position="1099"/>
    </location>
</feature>
<dbReference type="EMBL" id="VXBK01002462">
    <property type="protein sequence ID" value="NXN65351.1"/>
    <property type="molecule type" value="Genomic_DNA"/>
</dbReference>
<comment type="subcellular location">
    <subcellularLocation>
        <location evidence="1">Cell membrane</location>
        <topology evidence="1">Multi-pass membrane protein</topology>
    </subcellularLocation>
</comment>
<feature type="non-terminal residue" evidence="15">
    <location>
        <position position="1"/>
    </location>
</feature>
<keyword evidence="7 10" id="KW-0472">Membrane</keyword>
<feature type="transmembrane region" description="Helical" evidence="10">
    <location>
        <begin position="1194"/>
        <end position="1217"/>
    </location>
</feature>
<dbReference type="PANTHER" id="PTHR45813:SF4">
    <property type="entry name" value="ADHESION G PROTEIN-COUPLED RECEPTOR F5"/>
    <property type="match status" value="1"/>
</dbReference>
<keyword evidence="4 10" id="KW-0812">Transmembrane</keyword>
<dbReference type="Gene3D" id="2.60.220.50">
    <property type="match status" value="1"/>
</dbReference>
<dbReference type="InterPro" id="IPR057400">
    <property type="entry name" value="ADGRF3/5_N"/>
</dbReference>
<dbReference type="PROSITE" id="PS50024">
    <property type="entry name" value="SEA"/>
    <property type="match status" value="1"/>
</dbReference>
<dbReference type="Gene3D" id="1.25.40.610">
    <property type="match status" value="1"/>
</dbReference>
<dbReference type="GO" id="GO:0004930">
    <property type="term" value="F:G protein-coupled receptor activity"/>
    <property type="evidence" value="ECO:0007669"/>
    <property type="project" value="InterPro"/>
</dbReference>
<dbReference type="AlphaFoldDB" id="A0A7L1KRC2"/>
<dbReference type="GO" id="GO:0005886">
    <property type="term" value="C:plasma membrane"/>
    <property type="evidence" value="ECO:0007669"/>
    <property type="project" value="UniProtKB-SubCell"/>
</dbReference>
<dbReference type="CDD" id="cd00096">
    <property type="entry name" value="Ig"/>
    <property type="match status" value="1"/>
</dbReference>
<comment type="caution">
    <text evidence="15">The sequence shown here is derived from an EMBL/GenBank/DDBJ whole genome shotgun (WGS) entry which is preliminary data.</text>
</comment>
<feature type="transmembrane region" description="Helical" evidence="10">
    <location>
        <begin position="1168"/>
        <end position="1188"/>
    </location>
</feature>
<evidence type="ECO:0000256" key="10">
    <source>
        <dbReference type="SAM" id="Phobius"/>
    </source>
</evidence>
<dbReference type="InterPro" id="IPR036364">
    <property type="entry name" value="SEA_dom_sf"/>
</dbReference>
<feature type="transmembrane region" description="Helical" evidence="10">
    <location>
        <begin position="962"/>
        <end position="989"/>
    </location>
</feature>
<dbReference type="Pfam" id="PF00002">
    <property type="entry name" value="7tm_2"/>
    <property type="match status" value="1"/>
</dbReference>
<dbReference type="GO" id="GO:0006112">
    <property type="term" value="P:energy reserve metabolic process"/>
    <property type="evidence" value="ECO:0007669"/>
    <property type="project" value="TreeGrafter"/>
</dbReference>
<keyword evidence="3" id="KW-1003">Cell membrane</keyword>
<dbReference type="InterPro" id="IPR057244">
    <property type="entry name" value="GAIN_B"/>
</dbReference>
<dbReference type="GO" id="GO:0031410">
    <property type="term" value="C:cytoplasmic vesicle"/>
    <property type="evidence" value="ECO:0007669"/>
    <property type="project" value="TreeGrafter"/>
</dbReference>
<dbReference type="GO" id="GO:0007189">
    <property type="term" value="P:adenylate cyclase-activating G protein-coupled receptor signaling pathway"/>
    <property type="evidence" value="ECO:0007669"/>
    <property type="project" value="TreeGrafter"/>
</dbReference>
<sequence length="1240" mass="138437">VLFFDLPPVKYTVDVEVSLTDSSFLEPMKEYFKNLNLPVITNISNVEMRISNISVTTVCQPSGENTSCCSCENGYAWPSAVCNDLIICPSASLASSLPCSYMMEMPFDRPYCKPETEDSCGMGEPIVMDMSVRLDKDFLDDLSNSSSELYKTYKADLEIAFNDSYRCLPGFVSATVTGFRSGSVFVNYEVKAGAAGFDQIASSNRIIPQILHSSYQLNQATFTTKIANQTNFTVSPEDIFEGDTVRLICEINSTSENVTWYHLGQIISTNSLLFVDNKTSRSILEVANVTMKDSGSYTCTFTKSNQFHTLIYNATKTVAVSPLHITPNVNDISVTCNSPEMQTNSPLLSCCIDKHLPSLTGDWKVNGAINITGVSSFSENCTEYKLNISESLCPPENSGTVTTYTCELRTGHGARRSQNIRVMYLRAAHVTISSSRNSSVSEGHEFSVTCKSDVSNYDDIRWKIQSRNNTKRVDCDKYITNDNRTATSVLTVKTATQEWNGTYICTFYQKYLESSANMTIEVVSLPLTQKILIDPIETSILCNVPQALQCCINTNAMQNYTVLFMVQENEFRAEVKKEGNLTCYTYNYTETECGKEKKLTSYCTFKNSIGQEVRSKNITLNLISDKKVSCLDSNGIGIEGATLIKPCFPLNNTDGFVQGNIIYKCSDKSWQLQTNSCLSVAINDLLDKAESLLNSPERRKELPLYLEHLKNKTQMEQNTINSSSADLGAIVTILGMVSSIPADAKKPTIENFLSTVDIIVAESTTNVWEDLNKIDGIKSSSLLHSVENFSLNLQPVNNTIPFVCANTIQLQGIVTENSSTYYNTIFHSAENLTVNVFIGTTENLTGTQNSTIVSVMYSKLGHILPHNETQYLNGLLLTTTVRSSEKQKFDINMTFAKQNLSLKSPQCVFWNFTLNKLGGAWDTQGCTFAEEEDYVNCSCNHLTSFSILMSPDTYSPIIFEDYITYIGLAISILSLVTCIIVESLVWKYVTNNTTSYMRHVCILNIATSLLIADIWFIVTASINDQNQQRSRGICLVATFFIHLFYLCVFFWMLSLGLILFYRLVFILHNTSKTTQKAVAFCLGYGCPFVIAVITIAVTLPRNNYTRKDVCWLNWDDSKALLAFVVPALIIVAMNLFITAVVIIKILRPNIGDRSNRQERKSLFQIGKSVAILTPLLGLTWGFGLATIIKNSHRAFHILFALLNALQGLFILVFGTLWDKKIQEALLKRNSMSKWSSQQTK</sequence>
<dbReference type="PRINTS" id="PR00249">
    <property type="entry name" value="GPCRSECRETIN"/>
</dbReference>
<evidence type="ECO:0000313" key="15">
    <source>
        <dbReference type="EMBL" id="NXN65351.1"/>
    </source>
</evidence>
<name>A0A7L1KRC2_HIMHI</name>
<dbReference type="PROSITE" id="PS50261">
    <property type="entry name" value="G_PROTEIN_RECEP_F2_4"/>
    <property type="match status" value="1"/>
</dbReference>
<feature type="domain" description="SEA" evidence="11">
    <location>
        <begin position="122"/>
        <end position="246"/>
    </location>
</feature>
<dbReference type="PROSITE" id="PS50221">
    <property type="entry name" value="GAIN_B"/>
    <property type="match status" value="1"/>
</dbReference>
<dbReference type="InterPro" id="IPR051587">
    <property type="entry name" value="Adhesion_GPCR"/>
</dbReference>
<dbReference type="SMART" id="SM00408">
    <property type="entry name" value="IGc2"/>
    <property type="match status" value="1"/>
</dbReference>
<dbReference type="InterPro" id="IPR036179">
    <property type="entry name" value="Ig-like_dom_sf"/>
</dbReference>
<feature type="domain" description="GAIN-B" evidence="12">
    <location>
        <begin position="799"/>
        <end position="955"/>
    </location>
</feature>
<accession>A0A7L1KRC2</accession>
<dbReference type="InterPro" id="IPR032471">
    <property type="entry name" value="AGRL2-4_GAIN_subdom_A"/>
</dbReference>
<dbReference type="Gene3D" id="2.60.40.10">
    <property type="entry name" value="Immunoglobulins"/>
    <property type="match status" value="2"/>
</dbReference>
<evidence type="ECO:0000256" key="4">
    <source>
        <dbReference type="ARBA" id="ARBA00022692"/>
    </source>
</evidence>
<feature type="domain" description="Ig-like" evidence="14">
    <location>
        <begin position="327"/>
        <end position="421"/>
    </location>
</feature>
<reference evidence="15 16" key="1">
    <citation type="submission" date="2019-09" db="EMBL/GenBank/DDBJ databases">
        <title>Bird 10,000 Genomes (B10K) Project - Family phase.</title>
        <authorList>
            <person name="Zhang G."/>
        </authorList>
    </citation>
    <scope>NUCLEOTIDE SEQUENCE [LARGE SCALE GENOMIC DNA]</scope>
    <source>
        <strain evidence="15">B10K-DU-002-13</strain>
        <tissue evidence="15">Muscle</tissue>
    </source>
</reference>
<evidence type="ECO:0000259" key="11">
    <source>
        <dbReference type="PROSITE" id="PS50024"/>
    </source>
</evidence>
<dbReference type="SUPFAM" id="SSF81321">
    <property type="entry name" value="Family A G protein-coupled receptor-like"/>
    <property type="match status" value="1"/>
</dbReference>
<feature type="transmembrane region" description="Helical" evidence="10">
    <location>
        <begin position="1119"/>
        <end position="1147"/>
    </location>
</feature>
<dbReference type="InterPro" id="IPR003599">
    <property type="entry name" value="Ig_sub"/>
</dbReference>
<keyword evidence="8" id="KW-1015">Disulfide bond</keyword>
<evidence type="ECO:0000256" key="8">
    <source>
        <dbReference type="ARBA" id="ARBA00023157"/>
    </source>
</evidence>
<dbReference type="OrthoDB" id="10040049at2759"/>
<dbReference type="InterPro" id="IPR013783">
    <property type="entry name" value="Ig-like_fold"/>
</dbReference>
<evidence type="ECO:0000256" key="6">
    <source>
        <dbReference type="ARBA" id="ARBA00022989"/>
    </source>
</evidence>
<dbReference type="SUPFAM" id="SSF82671">
    <property type="entry name" value="SEA domain"/>
    <property type="match status" value="1"/>
</dbReference>
<feature type="transmembrane region" description="Helical" evidence="10">
    <location>
        <begin position="1042"/>
        <end position="1065"/>
    </location>
</feature>
<evidence type="ECO:0000256" key="9">
    <source>
        <dbReference type="ARBA" id="ARBA00023180"/>
    </source>
</evidence>
<evidence type="ECO:0000259" key="14">
    <source>
        <dbReference type="PROSITE" id="PS50835"/>
    </source>
</evidence>
<keyword evidence="16" id="KW-1185">Reference proteome</keyword>
<dbReference type="InterPro" id="IPR007110">
    <property type="entry name" value="Ig-like_dom"/>
</dbReference>
<dbReference type="GO" id="GO:0007166">
    <property type="term" value="P:cell surface receptor signaling pathway"/>
    <property type="evidence" value="ECO:0007669"/>
    <property type="project" value="InterPro"/>
</dbReference>
<dbReference type="Gene3D" id="1.20.1070.10">
    <property type="entry name" value="Rhodopsin 7-helix transmembrane proteins"/>
    <property type="match status" value="1"/>
</dbReference>
<dbReference type="FunFam" id="1.20.1070.10:FF:000058">
    <property type="entry name" value="Adhesion G protein-coupled receptor F5"/>
    <property type="match status" value="1"/>
</dbReference>
<keyword evidence="5" id="KW-0732">Signal</keyword>
<dbReference type="Pfam" id="PF13927">
    <property type="entry name" value="Ig_3"/>
    <property type="match status" value="1"/>
</dbReference>
<feature type="transmembrane region" description="Helical" evidence="10">
    <location>
        <begin position="1001"/>
        <end position="1022"/>
    </location>
</feature>
<dbReference type="Pfam" id="PF16489">
    <property type="entry name" value="GAIN"/>
    <property type="match status" value="1"/>
</dbReference>
<dbReference type="SMART" id="SM00303">
    <property type="entry name" value="GPS"/>
    <property type="match status" value="1"/>
</dbReference>
<dbReference type="PANTHER" id="PTHR45813">
    <property type="entry name" value="IG-LIKE DOMAIN-CONTAINING PROTEIN"/>
    <property type="match status" value="1"/>
</dbReference>
<evidence type="ECO:0000256" key="3">
    <source>
        <dbReference type="ARBA" id="ARBA00022475"/>
    </source>
</evidence>
<dbReference type="PRINTS" id="PR01695">
    <property type="entry name" value="IGHEPTARCPTR"/>
</dbReference>
<dbReference type="InterPro" id="IPR000203">
    <property type="entry name" value="GPS"/>
</dbReference>
<evidence type="ECO:0000259" key="12">
    <source>
        <dbReference type="PROSITE" id="PS50221"/>
    </source>
</evidence>
<feature type="domain" description="Ig-like" evidence="14">
    <location>
        <begin position="208"/>
        <end position="319"/>
    </location>
</feature>
<dbReference type="InterPro" id="IPR003598">
    <property type="entry name" value="Ig_sub2"/>
</dbReference>
<dbReference type="InterPro" id="IPR046338">
    <property type="entry name" value="GAIN_dom_sf"/>
</dbReference>
<evidence type="ECO:0000313" key="16">
    <source>
        <dbReference type="Proteomes" id="UP000571567"/>
    </source>
</evidence>
<feature type="domain" description="G-protein coupled receptors family 2 profile 2" evidence="13">
    <location>
        <begin position="960"/>
        <end position="1218"/>
    </location>
</feature>
<dbReference type="InterPro" id="IPR017981">
    <property type="entry name" value="GPCR_2-like_7TM"/>
</dbReference>
<organism evidence="15 16">
    <name type="scientific">Himantopus himantopus</name>
    <name type="common">Black-winged stilt</name>
    <name type="synonym">Charadrius himantopus</name>
    <dbReference type="NCBI Taxonomy" id="225398"/>
    <lineage>
        <taxon>Eukaryota</taxon>
        <taxon>Metazoa</taxon>
        <taxon>Chordata</taxon>
        <taxon>Craniata</taxon>
        <taxon>Vertebrata</taxon>
        <taxon>Euteleostomi</taxon>
        <taxon>Archelosauria</taxon>
        <taxon>Archosauria</taxon>
        <taxon>Dinosauria</taxon>
        <taxon>Saurischia</taxon>
        <taxon>Theropoda</taxon>
        <taxon>Coelurosauria</taxon>
        <taxon>Aves</taxon>
        <taxon>Neognathae</taxon>
        <taxon>Neoaves</taxon>
        <taxon>Charadriiformes</taxon>
        <taxon>Recurvirostridae</taxon>
        <taxon>Himantopus</taxon>
    </lineage>
</organism>
<dbReference type="Pfam" id="PF01825">
    <property type="entry name" value="GPS"/>
    <property type="match status" value="1"/>
</dbReference>
<evidence type="ECO:0000256" key="7">
    <source>
        <dbReference type="ARBA" id="ARBA00023136"/>
    </source>
</evidence>
<dbReference type="PROSITE" id="PS50835">
    <property type="entry name" value="IG_LIKE"/>
    <property type="match status" value="3"/>
</dbReference>
<dbReference type="Proteomes" id="UP000571567">
    <property type="component" value="Unassembled WGS sequence"/>
</dbReference>
<evidence type="ECO:0000256" key="5">
    <source>
        <dbReference type="ARBA" id="ARBA00022729"/>
    </source>
</evidence>
<evidence type="ECO:0000256" key="1">
    <source>
        <dbReference type="ARBA" id="ARBA00004651"/>
    </source>
</evidence>
<dbReference type="Pfam" id="PF01390">
    <property type="entry name" value="SEA"/>
    <property type="match status" value="1"/>
</dbReference>
<keyword evidence="9" id="KW-0325">Glycoprotein</keyword>
<dbReference type="SMART" id="SM00409">
    <property type="entry name" value="IG"/>
    <property type="match status" value="2"/>
</dbReference>
<feature type="non-terminal residue" evidence="15">
    <location>
        <position position="1240"/>
    </location>
</feature>
<dbReference type="InterPro" id="IPR000082">
    <property type="entry name" value="SEA_dom"/>
</dbReference>
<gene>
    <name evidence="15" type="primary">Adgrf5</name>
    <name evidence="15" type="ORF">HIMHIM_R10226</name>
</gene>
<proteinExistence type="inferred from homology"/>
<keyword evidence="6 10" id="KW-1133">Transmembrane helix</keyword>
<evidence type="ECO:0000259" key="13">
    <source>
        <dbReference type="PROSITE" id="PS50261"/>
    </source>
</evidence>
<dbReference type="InterPro" id="IPR000832">
    <property type="entry name" value="GPCR_2_secretin-like"/>
</dbReference>
<feature type="domain" description="Ig-like" evidence="14">
    <location>
        <begin position="428"/>
        <end position="524"/>
    </location>
</feature>
<dbReference type="GO" id="GO:0019216">
    <property type="term" value="P:regulation of lipid metabolic process"/>
    <property type="evidence" value="ECO:0007669"/>
    <property type="project" value="TreeGrafter"/>
</dbReference>